<evidence type="ECO:0000313" key="1">
    <source>
        <dbReference type="EMBL" id="BAU51913.1"/>
    </source>
</evidence>
<reference evidence="1 2" key="1">
    <citation type="submission" date="2015-12" db="EMBL/GenBank/DDBJ databases">
        <title>Genome sequence of Mucilaginibacter gotjawali.</title>
        <authorList>
            <person name="Lee J.S."/>
            <person name="Lee K.C."/>
            <person name="Kim K.K."/>
            <person name="Lee B.W."/>
        </authorList>
    </citation>
    <scope>NUCLEOTIDE SEQUENCE [LARGE SCALE GENOMIC DNA]</scope>
    <source>
        <strain evidence="1 2">SA3-7</strain>
    </source>
</reference>
<proteinExistence type="predicted"/>
<dbReference type="EMBL" id="AP017313">
    <property type="protein sequence ID" value="BAU51913.1"/>
    <property type="molecule type" value="Genomic_DNA"/>
</dbReference>
<evidence type="ECO:0000313" key="2">
    <source>
        <dbReference type="Proteomes" id="UP000218263"/>
    </source>
</evidence>
<sequence length="130" mass="14048">MKLKKITTSILVWLPALLLVFSAIAKFAGAAVIVNNLTKAGIIPYFPLPLLGVLELTCVVLYLIPATWRIGFFLLCGYLGGAGAIEISQHLMPTAFILLTLVWLGTFLKDSSIFKRRALISSIGVNNGNS</sequence>
<gene>
    <name evidence="1" type="ORF">MgSA37_00062</name>
</gene>
<protein>
    <submittedName>
        <fullName evidence="1">Uncharacterized protein</fullName>
    </submittedName>
</protein>
<organism evidence="1 2">
    <name type="scientific">Mucilaginibacter gotjawali</name>
    <dbReference type="NCBI Taxonomy" id="1550579"/>
    <lineage>
        <taxon>Bacteria</taxon>
        <taxon>Pseudomonadati</taxon>
        <taxon>Bacteroidota</taxon>
        <taxon>Sphingobacteriia</taxon>
        <taxon>Sphingobacteriales</taxon>
        <taxon>Sphingobacteriaceae</taxon>
        <taxon>Mucilaginibacter</taxon>
    </lineage>
</organism>
<dbReference type="AlphaFoldDB" id="A0A110AZI7"/>
<dbReference type="OrthoDB" id="676425at2"/>
<accession>A0A110AZI7</accession>
<dbReference type="KEGG" id="mgot:MgSA37_00062"/>
<dbReference type="Proteomes" id="UP000218263">
    <property type="component" value="Chromosome"/>
</dbReference>
<keyword evidence="2" id="KW-1185">Reference proteome</keyword>
<name>A0A110AZI7_9SPHI</name>
<dbReference type="RefSeq" id="WP_096349293.1">
    <property type="nucleotide sequence ID" value="NZ_AP017313.1"/>
</dbReference>